<evidence type="ECO:0000313" key="4">
    <source>
        <dbReference type="Proteomes" id="UP000286907"/>
    </source>
</evidence>
<reference evidence="2" key="2">
    <citation type="submission" date="2019-01" db="EMBL/GenBank/DDBJ databases">
        <title>Oenococcus sicerae UCMA17102.</title>
        <authorList>
            <person name="Cousin F.J."/>
            <person name="Le Guellec R."/>
            <person name="Cretenet M."/>
        </authorList>
    </citation>
    <scope>NUCLEOTIDE SEQUENCE</scope>
    <source>
        <strain evidence="2">UCMA17102</strain>
    </source>
</reference>
<evidence type="ECO:0000313" key="3">
    <source>
        <dbReference type="EMBL" id="QAS70505.2"/>
    </source>
</evidence>
<dbReference type="AlphaFoldDB" id="A0AAJ1R803"/>
<feature type="domain" description="YdhG-like" evidence="1">
    <location>
        <begin position="123"/>
        <end position="208"/>
    </location>
</feature>
<dbReference type="Proteomes" id="UP000286907">
    <property type="component" value="Chromosome"/>
</dbReference>
<dbReference type="Pfam" id="PF08818">
    <property type="entry name" value="DUF1801"/>
    <property type="match status" value="1"/>
</dbReference>
<name>A0AAJ1R803_9LACO</name>
<dbReference type="SUPFAM" id="SSF159888">
    <property type="entry name" value="YdhG-like"/>
    <property type="match status" value="1"/>
</dbReference>
<evidence type="ECO:0000259" key="1">
    <source>
        <dbReference type="Pfam" id="PF08818"/>
    </source>
</evidence>
<sequence>MSRISAEKPVMWGPSIIGFSTVHEVYGSGRQIDRPKLAFSPRKNALTIYFNEGFAAHADDLKKLGRYRHTVSCLYIQKIADIDLDVLTSMLKKSYQLAKKAKKQIKTVDDYLAQIPDQALAGFSQLRTIVLKTLPTAEELFSYGIIGYRHDKKRPHVFISVWSDHLAIYPVPKDAALKKRLKTYIKGKGTLRFELSQPLPTKLISQTVASLAAE</sequence>
<reference evidence="3" key="3">
    <citation type="submission" date="2020-01" db="EMBL/GenBank/DDBJ databases">
        <authorList>
            <person name="Cousin F.J."/>
            <person name="Le Guellec R."/>
            <person name="Cretenet M."/>
        </authorList>
    </citation>
    <scope>NUCLEOTIDE SEQUENCE</scope>
    <source>
        <strain evidence="3">UCMA 15228</strain>
    </source>
</reference>
<evidence type="ECO:0000313" key="5">
    <source>
        <dbReference type="Proteomes" id="UP001167919"/>
    </source>
</evidence>
<keyword evidence="4" id="KW-1185">Reference proteome</keyword>
<gene>
    <name evidence="3" type="ORF">DLJ48_08210</name>
    <name evidence="2" type="ORF">EVC35_02210</name>
</gene>
<protein>
    <submittedName>
        <fullName evidence="2">DUF1801 domain-containing protein</fullName>
    </submittedName>
</protein>
<accession>A0AAJ1R803</accession>
<dbReference type="EMBL" id="CP029684">
    <property type="protein sequence ID" value="QAS70505.2"/>
    <property type="molecule type" value="Genomic_DNA"/>
</dbReference>
<dbReference type="Proteomes" id="UP001167919">
    <property type="component" value="Unassembled WGS sequence"/>
</dbReference>
<dbReference type="EMBL" id="SDWY01000001">
    <property type="protein sequence ID" value="MDN6899819.1"/>
    <property type="molecule type" value="Genomic_DNA"/>
</dbReference>
<proteinExistence type="predicted"/>
<evidence type="ECO:0000313" key="2">
    <source>
        <dbReference type="EMBL" id="MDN6899819.1"/>
    </source>
</evidence>
<dbReference type="RefSeq" id="WP_128686971.1">
    <property type="nucleotide sequence ID" value="NZ_CP029684.2"/>
</dbReference>
<dbReference type="Gene3D" id="3.90.1150.200">
    <property type="match status" value="1"/>
</dbReference>
<organism evidence="2 5">
    <name type="scientific">Oenococcus sicerae</name>
    <dbReference type="NCBI Taxonomy" id="2203724"/>
    <lineage>
        <taxon>Bacteria</taxon>
        <taxon>Bacillati</taxon>
        <taxon>Bacillota</taxon>
        <taxon>Bacilli</taxon>
        <taxon>Lactobacillales</taxon>
        <taxon>Lactobacillaceae</taxon>
        <taxon>Oenococcus</taxon>
    </lineage>
</organism>
<dbReference type="InterPro" id="IPR014922">
    <property type="entry name" value="YdhG-like"/>
</dbReference>
<reference evidence="3 4" key="1">
    <citation type="journal article" date="2019" name="Syst. Appl. Microbiol.">
        <title>Oenococcus sicerae sp. nov., isolated from French cider.</title>
        <authorList>
            <person name="Cousin F.J."/>
            <person name="Le Guellec R."/>
            <person name="Chagnot C."/>
            <person name="Goux D."/>
            <person name="Dalmasso M."/>
            <person name="Laplace J.M."/>
            <person name="Cretenet M."/>
        </authorList>
    </citation>
    <scope>NUCLEOTIDE SEQUENCE [LARGE SCALE GENOMIC DNA]</scope>
    <source>
        <strain evidence="3 4">UCMA 15228</strain>
    </source>
</reference>